<gene>
    <name evidence="13" type="ORF">SKAU_G00355730</name>
</gene>
<evidence type="ECO:0000256" key="9">
    <source>
        <dbReference type="ARBA" id="ARBA00048679"/>
    </source>
</evidence>
<feature type="binding site" evidence="10">
    <location>
        <position position="325"/>
    </location>
    <ligand>
        <name>ATP</name>
        <dbReference type="ChEBI" id="CHEBI:30616"/>
    </ligand>
</feature>
<dbReference type="PROSITE" id="PS00108">
    <property type="entry name" value="PROTEIN_KINASE_ST"/>
    <property type="match status" value="1"/>
</dbReference>
<dbReference type="SMART" id="SM00220">
    <property type="entry name" value="S_TKc"/>
    <property type="match status" value="1"/>
</dbReference>
<feature type="region of interest" description="Disordered" evidence="11">
    <location>
        <begin position="136"/>
        <end position="173"/>
    </location>
</feature>
<keyword evidence="5 10" id="KW-0547">Nucleotide-binding</keyword>
<feature type="region of interest" description="Disordered" evidence="11">
    <location>
        <begin position="261"/>
        <end position="280"/>
    </location>
</feature>
<dbReference type="AlphaFoldDB" id="A0A9Q1EHC3"/>
<dbReference type="OrthoDB" id="4062651at2759"/>
<comment type="similarity">
    <text evidence="1">Belongs to the protein kinase superfamily. CAMK Ser/Thr protein kinase family. PIM subfamily.</text>
</comment>
<dbReference type="InterPro" id="IPR051138">
    <property type="entry name" value="PIM_Ser/Thr_kinase"/>
</dbReference>
<dbReference type="Gene3D" id="3.30.200.20">
    <property type="entry name" value="Phosphorylase Kinase, domain 1"/>
    <property type="match status" value="1"/>
</dbReference>
<dbReference type="Pfam" id="PF00069">
    <property type="entry name" value="Pkinase"/>
    <property type="match status" value="1"/>
</dbReference>
<dbReference type="PANTHER" id="PTHR22984:SF11">
    <property type="entry name" value="AURORA KINASE-RELATED"/>
    <property type="match status" value="1"/>
</dbReference>
<dbReference type="SUPFAM" id="SSF56112">
    <property type="entry name" value="Protein kinase-like (PK-like)"/>
    <property type="match status" value="1"/>
</dbReference>
<dbReference type="GO" id="GO:0007346">
    <property type="term" value="P:regulation of mitotic cell cycle"/>
    <property type="evidence" value="ECO:0007669"/>
    <property type="project" value="TreeGrafter"/>
</dbReference>
<dbReference type="PROSITE" id="PS50011">
    <property type="entry name" value="PROTEIN_KINASE_DOM"/>
    <property type="match status" value="1"/>
</dbReference>
<feature type="region of interest" description="Disordered" evidence="11">
    <location>
        <begin position="1"/>
        <end position="112"/>
    </location>
</feature>
<evidence type="ECO:0000256" key="4">
    <source>
        <dbReference type="ARBA" id="ARBA00022679"/>
    </source>
</evidence>
<keyword evidence="6" id="KW-0418">Kinase</keyword>
<evidence type="ECO:0000259" key="12">
    <source>
        <dbReference type="PROSITE" id="PS50011"/>
    </source>
</evidence>
<evidence type="ECO:0000256" key="11">
    <source>
        <dbReference type="SAM" id="MobiDB-lite"/>
    </source>
</evidence>
<dbReference type="GO" id="GO:0043066">
    <property type="term" value="P:negative regulation of apoptotic process"/>
    <property type="evidence" value="ECO:0007669"/>
    <property type="project" value="TreeGrafter"/>
</dbReference>
<dbReference type="PROSITE" id="PS00107">
    <property type="entry name" value="PROTEIN_KINASE_ATP"/>
    <property type="match status" value="1"/>
</dbReference>
<dbReference type="Gene3D" id="1.10.510.10">
    <property type="entry name" value="Transferase(Phosphotransferase) domain 1"/>
    <property type="match status" value="1"/>
</dbReference>
<accession>A0A9Q1EHC3</accession>
<dbReference type="InterPro" id="IPR017441">
    <property type="entry name" value="Protein_kinase_ATP_BS"/>
</dbReference>
<dbReference type="InterPro" id="IPR000719">
    <property type="entry name" value="Prot_kinase_dom"/>
</dbReference>
<evidence type="ECO:0000256" key="10">
    <source>
        <dbReference type="PROSITE-ProRule" id="PRU10141"/>
    </source>
</evidence>
<evidence type="ECO:0000256" key="7">
    <source>
        <dbReference type="ARBA" id="ARBA00022840"/>
    </source>
</evidence>
<evidence type="ECO:0000256" key="1">
    <source>
        <dbReference type="ARBA" id="ARBA00005505"/>
    </source>
</evidence>
<sequence>MPKWQRASGSRRGPEQEIHQTCGDNPGFSSSKRNPYRRPSEAPEQKAEGAVPQLHLAVGQNRPMPSCGEEVVGVKRPEEGSLQTPGHKSSSLKSRHIKSIRKAPEQKAEGAVPQLHLAVGQKRPMPSCGEEVVGVKRPEEGSLQTPGHKSSSLKSRHIKSIRKAPEQKAEGAVPQLHLAVGQNRPMPSCGEEVVDVKRPEEGSLQTPGHKSSSLKTRHIKSIRKAPEQKAEGAVPQLHLAVGQNRPMPSCGEEVVGVKRPEEGSLQTPGHKSSSLKSRHIKSIRKARVETYYTKGALLGRGGFGSVYAGTRMPDGLPVALKYAKKLEDDDIRLPGLTGLPREVALLKTVNGPPSHPNVLRLYDWFDRPSSYLMVMERPVPCQDLAAYCKEQGGVLRERDARDVTRQLLGALEHCHQSGVVHRDVKPQNILIKTDTQQIKLIDFGCGDPLKDTPYEEFSGTKRYQPPEWFAKEEFLAGPGTVWSVGVTLYQMVCGKLPFTVFNSSSMQQVQFPEWLSPGIVDFIGCCLRPQVEDRPTLGQLHLHPWLH</sequence>
<comment type="caution">
    <text evidence="13">The sequence shown here is derived from an EMBL/GenBank/DDBJ whole genome shotgun (WGS) entry which is preliminary data.</text>
</comment>
<feature type="domain" description="Protein kinase" evidence="12">
    <location>
        <begin position="292"/>
        <end position="546"/>
    </location>
</feature>
<evidence type="ECO:0000256" key="5">
    <source>
        <dbReference type="ARBA" id="ARBA00022741"/>
    </source>
</evidence>
<dbReference type="InterPro" id="IPR011009">
    <property type="entry name" value="Kinase-like_dom_sf"/>
</dbReference>
<evidence type="ECO:0000313" key="13">
    <source>
        <dbReference type="EMBL" id="KAJ8338787.1"/>
    </source>
</evidence>
<keyword evidence="14" id="KW-1185">Reference proteome</keyword>
<feature type="compositionally biased region" description="Polar residues" evidence="11">
    <location>
        <begin position="142"/>
        <end position="153"/>
    </location>
</feature>
<proteinExistence type="inferred from homology"/>
<organism evidence="13 14">
    <name type="scientific">Synaphobranchus kaupii</name>
    <name type="common">Kaup's arrowtooth eel</name>
    <dbReference type="NCBI Taxonomy" id="118154"/>
    <lineage>
        <taxon>Eukaryota</taxon>
        <taxon>Metazoa</taxon>
        <taxon>Chordata</taxon>
        <taxon>Craniata</taxon>
        <taxon>Vertebrata</taxon>
        <taxon>Euteleostomi</taxon>
        <taxon>Actinopterygii</taxon>
        <taxon>Neopterygii</taxon>
        <taxon>Teleostei</taxon>
        <taxon>Anguilliformes</taxon>
        <taxon>Synaphobranchidae</taxon>
        <taxon>Synaphobranchus</taxon>
    </lineage>
</organism>
<evidence type="ECO:0000256" key="3">
    <source>
        <dbReference type="ARBA" id="ARBA00022527"/>
    </source>
</evidence>
<reference evidence="13" key="1">
    <citation type="journal article" date="2023" name="Science">
        <title>Genome structures resolve the early diversification of teleost fishes.</title>
        <authorList>
            <person name="Parey E."/>
            <person name="Louis A."/>
            <person name="Montfort J."/>
            <person name="Bouchez O."/>
            <person name="Roques C."/>
            <person name="Iampietro C."/>
            <person name="Lluch J."/>
            <person name="Castinel A."/>
            <person name="Donnadieu C."/>
            <person name="Desvignes T."/>
            <person name="Floi Bucao C."/>
            <person name="Jouanno E."/>
            <person name="Wen M."/>
            <person name="Mejri S."/>
            <person name="Dirks R."/>
            <person name="Jansen H."/>
            <person name="Henkel C."/>
            <person name="Chen W.J."/>
            <person name="Zahm M."/>
            <person name="Cabau C."/>
            <person name="Klopp C."/>
            <person name="Thompson A.W."/>
            <person name="Robinson-Rechavi M."/>
            <person name="Braasch I."/>
            <person name="Lecointre G."/>
            <person name="Bobe J."/>
            <person name="Postlethwait J.H."/>
            <person name="Berthelot C."/>
            <person name="Roest Crollius H."/>
            <person name="Guiguen Y."/>
        </authorList>
    </citation>
    <scope>NUCLEOTIDE SEQUENCE</scope>
    <source>
        <strain evidence="13">WJC10195</strain>
    </source>
</reference>
<evidence type="ECO:0000313" key="14">
    <source>
        <dbReference type="Proteomes" id="UP001152622"/>
    </source>
</evidence>
<dbReference type="EC" id="2.7.11.1" evidence="2"/>
<dbReference type="GO" id="GO:0004674">
    <property type="term" value="F:protein serine/threonine kinase activity"/>
    <property type="evidence" value="ECO:0007669"/>
    <property type="project" value="UniProtKB-KW"/>
</dbReference>
<evidence type="ECO:0000256" key="2">
    <source>
        <dbReference type="ARBA" id="ARBA00012513"/>
    </source>
</evidence>
<comment type="catalytic activity">
    <reaction evidence="8">
        <text>L-threonyl-[protein] + ATP = O-phospho-L-threonyl-[protein] + ADP + H(+)</text>
        <dbReference type="Rhea" id="RHEA:46608"/>
        <dbReference type="Rhea" id="RHEA-COMP:11060"/>
        <dbReference type="Rhea" id="RHEA-COMP:11605"/>
        <dbReference type="ChEBI" id="CHEBI:15378"/>
        <dbReference type="ChEBI" id="CHEBI:30013"/>
        <dbReference type="ChEBI" id="CHEBI:30616"/>
        <dbReference type="ChEBI" id="CHEBI:61977"/>
        <dbReference type="ChEBI" id="CHEBI:456216"/>
        <dbReference type="EC" id="2.7.11.1"/>
    </reaction>
</comment>
<feature type="compositionally biased region" description="Polar residues" evidence="11">
    <location>
        <begin position="264"/>
        <end position="275"/>
    </location>
</feature>
<feature type="compositionally biased region" description="Basic and acidic residues" evidence="11">
    <location>
        <begin position="38"/>
        <end position="47"/>
    </location>
</feature>
<keyword evidence="7 10" id="KW-0067">ATP-binding</keyword>
<evidence type="ECO:0000256" key="6">
    <source>
        <dbReference type="ARBA" id="ARBA00022777"/>
    </source>
</evidence>
<protein>
    <recommendedName>
        <fullName evidence="2">non-specific serine/threonine protein kinase</fullName>
        <ecNumber evidence="2">2.7.11.1</ecNumber>
    </recommendedName>
</protein>
<dbReference type="Proteomes" id="UP001152622">
    <property type="component" value="Chromosome 17"/>
</dbReference>
<dbReference type="InterPro" id="IPR008271">
    <property type="entry name" value="Ser/Thr_kinase_AS"/>
</dbReference>
<dbReference type="PANTHER" id="PTHR22984">
    <property type="entry name" value="SERINE/THREONINE-PROTEIN KINASE PIM"/>
    <property type="match status" value="1"/>
</dbReference>
<comment type="catalytic activity">
    <reaction evidence="9">
        <text>L-seryl-[protein] + ATP = O-phospho-L-seryl-[protein] + ADP + H(+)</text>
        <dbReference type="Rhea" id="RHEA:17989"/>
        <dbReference type="Rhea" id="RHEA-COMP:9863"/>
        <dbReference type="Rhea" id="RHEA-COMP:11604"/>
        <dbReference type="ChEBI" id="CHEBI:15378"/>
        <dbReference type="ChEBI" id="CHEBI:29999"/>
        <dbReference type="ChEBI" id="CHEBI:30616"/>
        <dbReference type="ChEBI" id="CHEBI:83421"/>
        <dbReference type="ChEBI" id="CHEBI:456216"/>
        <dbReference type="EC" id="2.7.11.1"/>
    </reaction>
</comment>
<dbReference type="GO" id="GO:0005524">
    <property type="term" value="F:ATP binding"/>
    <property type="evidence" value="ECO:0007669"/>
    <property type="project" value="UniProtKB-UniRule"/>
</dbReference>
<keyword evidence="4" id="KW-0808">Transferase</keyword>
<dbReference type="GO" id="GO:0005737">
    <property type="term" value="C:cytoplasm"/>
    <property type="evidence" value="ECO:0007669"/>
    <property type="project" value="TreeGrafter"/>
</dbReference>
<dbReference type="EMBL" id="JAINUF010000017">
    <property type="protein sequence ID" value="KAJ8338787.1"/>
    <property type="molecule type" value="Genomic_DNA"/>
</dbReference>
<feature type="compositionally biased region" description="Polar residues" evidence="11">
    <location>
        <begin position="81"/>
        <end position="92"/>
    </location>
</feature>
<name>A0A9Q1EHC3_SYNKA</name>
<keyword evidence="3" id="KW-0723">Serine/threonine-protein kinase</keyword>
<evidence type="ECO:0000256" key="8">
    <source>
        <dbReference type="ARBA" id="ARBA00047899"/>
    </source>
</evidence>